<proteinExistence type="predicted"/>
<dbReference type="SUPFAM" id="SSF56784">
    <property type="entry name" value="HAD-like"/>
    <property type="match status" value="1"/>
</dbReference>
<dbReference type="EMBL" id="BAABIC010000001">
    <property type="protein sequence ID" value="GAA4673075.1"/>
    <property type="molecule type" value="Genomic_DNA"/>
</dbReference>
<evidence type="ECO:0000313" key="3">
    <source>
        <dbReference type="EMBL" id="GAA4673075.1"/>
    </source>
</evidence>
<reference evidence="4" key="1">
    <citation type="journal article" date="2019" name="Int. J. Syst. Evol. Microbiol.">
        <title>The Global Catalogue of Microorganisms (GCM) 10K type strain sequencing project: providing services to taxonomists for standard genome sequencing and annotation.</title>
        <authorList>
            <consortium name="The Broad Institute Genomics Platform"/>
            <consortium name="The Broad Institute Genome Sequencing Center for Infectious Disease"/>
            <person name="Wu L."/>
            <person name="Ma J."/>
        </authorList>
    </citation>
    <scope>NUCLEOTIDE SEQUENCE [LARGE SCALE GENOMIC DNA]</scope>
    <source>
        <strain evidence="4">JCM 18055</strain>
    </source>
</reference>
<organism evidence="3 4">
    <name type="scientific">Pseudonocardia yuanmonensis</name>
    <dbReference type="NCBI Taxonomy" id="1095914"/>
    <lineage>
        <taxon>Bacteria</taxon>
        <taxon>Bacillati</taxon>
        <taxon>Actinomycetota</taxon>
        <taxon>Actinomycetes</taxon>
        <taxon>Pseudonocardiales</taxon>
        <taxon>Pseudonocardiaceae</taxon>
        <taxon>Pseudonocardia</taxon>
    </lineage>
</organism>
<evidence type="ECO:0000256" key="2">
    <source>
        <dbReference type="SAM" id="Phobius"/>
    </source>
</evidence>
<gene>
    <name evidence="3" type="ORF">GCM10023215_00560</name>
</gene>
<feature type="transmembrane region" description="Helical" evidence="2">
    <location>
        <begin position="133"/>
        <end position="151"/>
    </location>
</feature>
<dbReference type="Proteomes" id="UP001500325">
    <property type="component" value="Unassembled WGS sequence"/>
</dbReference>
<keyword evidence="2" id="KW-0812">Transmembrane</keyword>
<name>A0ABP8VVK8_9PSEU</name>
<dbReference type="RefSeq" id="WP_345377560.1">
    <property type="nucleotide sequence ID" value="NZ_BAABIC010000001.1"/>
</dbReference>
<accession>A0ABP8VVK8</accession>
<feature type="region of interest" description="Disordered" evidence="1">
    <location>
        <begin position="185"/>
        <end position="204"/>
    </location>
</feature>
<protein>
    <submittedName>
        <fullName evidence="3">Uncharacterized protein</fullName>
    </submittedName>
</protein>
<dbReference type="InterPro" id="IPR036412">
    <property type="entry name" value="HAD-like_sf"/>
</dbReference>
<keyword evidence="4" id="KW-1185">Reference proteome</keyword>
<keyword evidence="2" id="KW-1133">Transmembrane helix</keyword>
<dbReference type="InterPro" id="IPR023214">
    <property type="entry name" value="HAD_sf"/>
</dbReference>
<comment type="caution">
    <text evidence="3">The sequence shown here is derived from an EMBL/GenBank/DDBJ whole genome shotgun (WGS) entry which is preliminary data.</text>
</comment>
<evidence type="ECO:0000313" key="4">
    <source>
        <dbReference type="Proteomes" id="UP001500325"/>
    </source>
</evidence>
<dbReference type="Gene3D" id="3.40.50.1000">
    <property type="entry name" value="HAD superfamily/HAD-like"/>
    <property type="match status" value="1"/>
</dbReference>
<keyword evidence="2" id="KW-0472">Membrane</keyword>
<sequence>MRLCQDPRTGPEGTKLQLLDRAPVVVVRDGRELELAPEQKERVVASLRRQGPLRRDDRRRVNDARALKGAQVGVAMRSGSTVTRDVADIVLKGFSSGRTPAQVIGEFESHTGLADGTDTDFPVAAATIGARTGLSTFICLASFLLILFLAPPHRLFATWTRPTDDRRPALLVVGLLSRSWRSCSYRRSTPTSGSPVPRSPCSSSCCPPWWPGSSC</sequence>
<evidence type="ECO:0000256" key="1">
    <source>
        <dbReference type="SAM" id="MobiDB-lite"/>
    </source>
</evidence>